<dbReference type="EMBL" id="ACZL01000015">
    <property type="protein sequence ID" value="EHI55833.1"/>
    <property type="molecule type" value="Genomic_DNA"/>
</dbReference>
<dbReference type="RefSeq" id="WP_005540157.1">
    <property type="nucleotide sequence ID" value="NZ_JH378831.1"/>
</dbReference>
<evidence type="ECO:0000313" key="2">
    <source>
        <dbReference type="EMBL" id="EHI55833.1"/>
    </source>
</evidence>
<accession>G5GH36</accession>
<dbReference type="HOGENOM" id="CLU_362411_0_0_9"/>
<name>G5GH36_9FIRM</name>
<dbReference type="Proteomes" id="UP000003011">
    <property type="component" value="Unassembled WGS sequence"/>
</dbReference>
<reference evidence="2 3" key="1">
    <citation type="submission" date="2011-08" db="EMBL/GenBank/DDBJ databases">
        <title>The Genome Sequence of Johnsonella ignava ATCC 51276.</title>
        <authorList>
            <consortium name="The Broad Institute Genome Sequencing Platform"/>
            <person name="Earl A."/>
            <person name="Ward D."/>
            <person name="Feldgarden M."/>
            <person name="Gevers D."/>
            <person name="Izard J."/>
            <person name="Blanton J.M."/>
            <person name="Baranova O.V."/>
            <person name="Dewhirst F.E."/>
            <person name="Young S.K."/>
            <person name="Zeng Q."/>
            <person name="Gargeya S."/>
            <person name="Fitzgerald M."/>
            <person name="Haas B."/>
            <person name="Abouelleil A."/>
            <person name="Alvarado L."/>
            <person name="Arachchi H.M."/>
            <person name="Berlin A."/>
            <person name="Brown A."/>
            <person name="Chapman S.B."/>
            <person name="Chen Z."/>
            <person name="Dunbar C."/>
            <person name="Freedman E."/>
            <person name="Gearin G."/>
            <person name="Gellesch M."/>
            <person name="Goldberg J."/>
            <person name="Griggs A."/>
            <person name="Gujja S."/>
            <person name="Heiman D."/>
            <person name="Howarth C."/>
            <person name="Larson L."/>
            <person name="Lui A."/>
            <person name="MacDonald P.J.P."/>
            <person name="Montmayeur A."/>
            <person name="Murphy C."/>
            <person name="Neiman D."/>
            <person name="Pearson M."/>
            <person name="Priest M."/>
            <person name="Roberts A."/>
            <person name="Saif S."/>
            <person name="Shea T."/>
            <person name="Shenoy N."/>
            <person name="Sisk P."/>
            <person name="Stolte C."/>
            <person name="Sykes S."/>
            <person name="Wortman J."/>
            <person name="Nusbaum C."/>
            <person name="Birren B."/>
        </authorList>
    </citation>
    <scope>NUCLEOTIDE SEQUENCE [LARGE SCALE GENOMIC DNA]</scope>
    <source>
        <strain evidence="2 3">ATCC 51276</strain>
    </source>
</reference>
<feature type="compositionally biased region" description="Basic and acidic residues" evidence="1">
    <location>
        <begin position="129"/>
        <end position="152"/>
    </location>
</feature>
<sequence length="833" mass="97703">MKVIREKFQNEFKTKSFRSRMLKTAVVLFTACILAVSALSGCSQNNKNNADSMNDTAKKDGQTENGVLYIKKDGLYEHSFSNNTNNLLYRTYNFNKMDTNGPAAQYSQDGKYLYYLERSNSGNTLKVMEPGKEGKKSDKAESNNKDQEDNSRENNVIASDVEDFRILKGGEILYKKSSEGGLYIYRDNDSDKISGYVEEYFLNKDEDLMLFYTDNTGSDIYKEKSYYNSMIAGIEPCETGTLYYYDLKNNEKGREKIQDGILTGSIKYSQDFKIVYYIKKEEDKQVLYCIKGLKESADNTVEPELIAQGDIINNLHVDSETGNFYYQIEEKDDRLYDLFIDDDMTTDIENPAKPQISEEDKKNMFETKKVISDKELKEYALLNMEEEFRKSLKEKFKIFHFGAVFYYNTSESKKLSDNAYMYIPKYERVENTIKNNTVFFDEIDVNNIEKIKLSEAFSDYLNCLNQKMNYSSDDEYKKADKEDNDKAKELDIDKLIYEYYHERQSPLGEYFYYRKTDKKDKEEALEEERRKHGTSSDYGDDNSLYEYGKDEYDSLYDDDIYDYDSAYYGWSYSDTSDDIADEFFYVLGIIRKKVFNTCFVSGDEVYGFNLDNDYIIDVCVDNKNKKVYFRRFSDERVKMLKELSTFNEYFFKMESEGLDYKKIYLVPMEFCKADLSESKVDNFELMDDEVSSISGVYGGKIYYMKDELNNDYEYSFNGTLYCDGKKIRPDIDNIIVNDGTIYLQTESDRGINATYSLYKLDADNKAEKIAADVYDHKILSDKSVVYVNNYNKNRNKGDLKLWKDKDHDELLDKDVVSLIGGERDYYYDFRDFY</sequence>
<proteinExistence type="predicted"/>
<evidence type="ECO:0000313" key="3">
    <source>
        <dbReference type="Proteomes" id="UP000003011"/>
    </source>
</evidence>
<comment type="caution">
    <text evidence="2">The sequence shown here is derived from an EMBL/GenBank/DDBJ whole genome shotgun (WGS) entry which is preliminary data.</text>
</comment>
<feature type="region of interest" description="Disordered" evidence="1">
    <location>
        <begin position="124"/>
        <end position="155"/>
    </location>
</feature>
<keyword evidence="3" id="KW-1185">Reference proteome</keyword>
<organism evidence="2 3">
    <name type="scientific">Johnsonella ignava ATCC 51276</name>
    <dbReference type="NCBI Taxonomy" id="679200"/>
    <lineage>
        <taxon>Bacteria</taxon>
        <taxon>Bacillati</taxon>
        <taxon>Bacillota</taxon>
        <taxon>Clostridia</taxon>
        <taxon>Lachnospirales</taxon>
        <taxon>Lachnospiraceae</taxon>
        <taxon>Johnsonella</taxon>
    </lineage>
</organism>
<gene>
    <name evidence="2" type="ORF">HMPREF9333_00876</name>
</gene>
<protein>
    <submittedName>
        <fullName evidence="2">Uncharacterized protein</fullName>
    </submittedName>
</protein>
<dbReference type="AlphaFoldDB" id="G5GH36"/>
<dbReference type="SUPFAM" id="SSF82171">
    <property type="entry name" value="DPP6 N-terminal domain-like"/>
    <property type="match status" value="1"/>
</dbReference>
<dbReference type="eggNOG" id="ENOG50347HA">
    <property type="taxonomic scope" value="Bacteria"/>
</dbReference>
<dbReference type="OrthoDB" id="29496at2"/>
<evidence type="ECO:0000256" key="1">
    <source>
        <dbReference type="SAM" id="MobiDB-lite"/>
    </source>
</evidence>